<feature type="compositionally biased region" description="Basic and acidic residues" evidence="1">
    <location>
        <begin position="241"/>
        <end position="253"/>
    </location>
</feature>
<evidence type="ECO:0000313" key="4">
    <source>
        <dbReference type="Proteomes" id="UP001154078"/>
    </source>
</evidence>
<feature type="region of interest" description="Disordered" evidence="1">
    <location>
        <begin position="233"/>
        <end position="325"/>
    </location>
</feature>
<proteinExistence type="predicted"/>
<feature type="compositionally biased region" description="Basic and acidic residues" evidence="1">
    <location>
        <begin position="301"/>
        <end position="310"/>
    </location>
</feature>
<dbReference type="Gene3D" id="3.40.220.10">
    <property type="entry name" value="Leucine Aminopeptidase, subunit E, domain 1"/>
    <property type="match status" value="1"/>
</dbReference>
<evidence type="ECO:0000259" key="2">
    <source>
        <dbReference type="PROSITE" id="PS51154"/>
    </source>
</evidence>
<sequence length="875" mass="99800">MGKSKNKNNSNKQAAPVGETNKKIGQGKSTNKQNEITKSVEEIKICENIAQTTQPVEEGQMRDDEENQISKVKTIENKQIAQVNKRLVQNEEKCGIHGLWSYPWLSPVLWTYNIIKNIFKHFTALVEVVFAPYRQNSCIKMGKNKNKSNSKKQQNQAAPVGEKTNKIGQGTSKNKQKSPNTTNESMNISTDVKSEVSLGVEGIKICDNNAQTAKEKSVDRGTMGDMEDIENEEIAQVNEKVVQDEEKCAKSEDTPTQLEKNSIKMDKSKNKSNYNKEQTQAASMGETNKKSAPGKGKNKHGKNEVTKSEKSPNTTNESMEISTDVKGLGVEEIQICENNAQTTKEKSVKGDVKENQISKVKTIENKEIAQVNEKVVQNEEKYVKSKKKPTQLEKNSSKNSENKIPKQSSKIGKQNDIKMQENTPKIPQIDNSKEEIMENNDESWEEQHDIGKFDNLSLKSKEEDKDAQQSTYFSRLNPNASEWPSSPETSYKTEFHKDNKEYKKKSSDDGNWRNKKAGYNQQRSPFESKGKPAWLQEIGLKSENTERIDDEYKEFEGAFNKVKRDLPNYEYKKIVEQQADLFAMGKDYSLAHCVAEDMGMGSGIAVQFRRDFKRVDELLSQKARQGEMALLEVDGRFIYYLVTKRESSGKPTYEKFFSSLKNWRNHVQQHNIKKLAIPRIGCGLDRLEWDKVKFMMEFLFRDVDTEIVVCNFQQAEDSTPPRVSNCKVVNVDYSISAIETGTIILYWASEDGHVTDVIADLDKKFNIRTDYKSARCALGEVIRHDKSRQGYLIYGCVVRKCFKDELDFAALQSCVKNVQKANRKDYYEYVGVQAVKDKDPLMNKKIVNILRNSLTKVDVYVCWPGDLKNDMPPTR</sequence>
<feature type="domain" description="Macro" evidence="2">
    <location>
        <begin position="561"/>
        <end position="716"/>
    </location>
</feature>
<feature type="compositionally biased region" description="Polar residues" evidence="1">
    <location>
        <begin position="166"/>
        <end position="190"/>
    </location>
</feature>
<dbReference type="CDD" id="cd02901">
    <property type="entry name" value="Macro_Poa1p-like"/>
    <property type="match status" value="1"/>
</dbReference>
<gene>
    <name evidence="3" type="ORF">MELIAE_LOCUS1588</name>
</gene>
<dbReference type="InterPro" id="IPR043472">
    <property type="entry name" value="Macro_dom-like"/>
</dbReference>
<feature type="compositionally biased region" description="Polar residues" evidence="1">
    <location>
        <begin position="271"/>
        <end position="286"/>
    </location>
</feature>
<dbReference type="PROSITE" id="PS51154">
    <property type="entry name" value="MACRO"/>
    <property type="match status" value="1"/>
</dbReference>
<evidence type="ECO:0000256" key="1">
    <source>
        <dbReference type="SAM" id="MobiDB-lite"/>
    </source>
</evidence>
<reference evidence="3" key="1">
    <citation type="submission" date="2021-12" db="EMBL/GenBank/DDBJ databases">
        <authorList>
            <person name="King R."/>
        </authorList>
    </citation>
    <scope>NUCLEOTIDE SEQUENCE</scope>
</reference>
<organism evidence="3 4">
    <name type="scientific">Brassicogethes aeneus</name>
    <name type="common">Rape pollen beetle</name>
    <name type="synonym">Meligethes aeneus</name>
    <dbReference type="NCBI Taxonomy" id="1431903"/>
    <lineage>
        <taxon>Eukaryota</taxon>
        <taxon>Metazoa</taxon>
        <taxon>Ecdysozoa</taxon>
        <taxon>Arthropoda</taxon>
        <taxon>Hexapoda</taxon>
        <taxon>Insecta</taxon>
        <taxon>Pterygota</taxon>
        <taxon>Neoptera</taxon>
        <taxon>Endopterygota</taxon>
        <taxon>Coleoptera</taxon>
        <taxon>Polyphaga</taxon>
        <taxon>Cucujiformia</taxon>
        <taxon>Nitidulidae</taxon>
        <taxon>Meligethinae</taxon>
        <taxon>Brassicogethes</taxon>
    </lineage>
</organism>
<feature type="region of interest" description="Disordered" evidence="1">
    <location>
        <begin position="1"/>
        <end position="36"/>
    </location>
</feature>
<dbReference type="OrthoDB" id="2155246at2759"/>
<dbReference type="InterPro" id="IPR050892">
    <property type="entry name" value="ADP-ribose_metab_enzymes"/>
</dbReference>
<dbReference type="AlphaFoldDB" id="A0A9P0AT48"/>
<keyword evidence="4" id="KW-1185">Reference proteome</keyword>
<feature type="region of interest" description="Disordered" evidence="1">
    <location>
        <begin position="140"/>
        <end position="190"/>
    </location>
</feature>
<accession>A0A9P0AT48</accession>
<protein>
    <recommendedName>
        <fullName evidence="2">Macro domain-containing protein</fullName>
    </recommendedName>
</protein>
<feature type="compositionally biased region" description="Polar residues" evidence="1">
    <location>
        <begin position="468"/>
        <end position="490"/>
    </location>
</feature>
<dbReference type="PANTHER" id="PTHR12521">
    <property type="entry name" value="PROTEIN C6ORF130"/>
    <property type="match status" value="1"/>
</dbReference>
<feature type="region of interest" description="Disordered" evidence="1">
    <location>
        <begin position="367"/>
        <end position="531"/>
    </location>
</feature>
<dbReference type="EMBL" id="OV121132">
    <property type="protein sequence ID" value="CAH0547635.1"/>
    <property type="molecule type" value="Genomic_DNA"/>
</dbReference>
<dbReference type="SUPFAM" id="SSF52949">
    <property type="entry name" value="Macro domain-like"/>
    <property type="match status" value="1"/>
</dbReference>
<feature type="compositionally biased region" description="Polar residues" evidence="1">
    <location>
        <begin position="311"/>
        <end position="321"/>
    </location>
</feature>
<dbReference type="Proteomes" id="UP001154078">
    <property type="component" value="Chromosome 1"/>
</dbReference>
<feature type="compositionally biased region" description="Polar residues" evidence="1">
    <location>
        <begin position="27"/>
        <end position="36"/>
    </location>
</feature>
<name>A0A9P0AT48_BRAAE</name>
<dbReference type="GO" id="GO:0140291">
    <property type="term" value="P:peptidyl-glutamate ADP-deribosylation"/>
    <property type="evidence" value="ECO:0007669"/>
    <property type="project" value="TreeGrafter"/>
</dbReference>
<evidence type="ECO:0000313" key="3">
    <source>
        <dbReference type="EMBL" id="CAH0547635.1"/>
    </source>
</evidence>
<dbReference type="PANTHER" id="PTHR12521:SF0">
    <property type="entry name" value="ADP-RIBOSE GLYCOHYDROLASE OARD1"/>
    <property type="match status" value="1"/>
</dbReference>
<feature type="compositionally biased region" description="Basic and acidic residues" evidence="1">
    <location>
        <begin position="491"/>
        <end position="512"/>
    </location>
</feature>
<dbReference type="InterPro" id="IPR002589">
    <property type="entry name" value="Macro_dom"/>
</dbReference>